<dbReference type="EMBL" id="FRCS01000004">
    <property type="protein sequence ID" value="SHN23724.1"/>
    <property type="molecule type" value="Genomic_DNA"/>
</dbReference>
<evidence type="ECO:0000313" key="9">
    <source>
        <dbReference type="Proteomes" id="UP000184440"/>
    </source>
</evidence>
<dbReference type="PANTHER" id="PTHR43884">
    <property type="entry name" value="ACYL-COA DEHYDROGENASE"/>
    <property type="match status" value="1"/>
</dbReference>
<dbReference type="InterPro" id="IPR009075">
    <property type="entry name" value="AcylCo_DH/oxidase_C"/>
</dbReference>
<keyword evidence="5" id="KW-0560">Oxidoreductase</keyword>
<protein>
    <submittedName>
        <fullName evidence="8">Acyl-CoA dehydrogenase</fullName>
    </submittedName>
</protein>
<evidence type="ECO:0000256" key="5">
    <source>
        <dbReference type="ARBA" id="ARBA00023002"/>
    </source>
</evidence>
<dbReference type="PANTHER" id="PTHR43884:SF20">
    <property type="entry name" value="ACYL-COA DEHYDROGENASE FADE28"/>
    <property type="match status" value="1"/>
</dbReference>
<dbReference type="GO" id="GO:0003995">
    <property type="term" value="F:acyl-CoA dehydrogenase activity"/>
    <property type="evidence" value="ECO:0007669"/>
    <property type="project" value="TreeGrafter"/>
</dbReference>
<accession>A0A1M7Q0U6</accession>
<evidence type="ECO:0000256" key="3">
    <source>
        <dbReference type="ARBA" id="ARBA00022630"/>
    </source>
</evidence>
<reference evidence="8 9" key="1">
    <citation type="submission" date="2016-11" db="EMBL/GenBank/DDBJ databases">
        <authorList>
            <person name="Jaros S."/>
            <person name="Januszkiewicz K."/>
            <person name="Wedrychowicz H."/>
        </authorList>
    </citation>
    <scope>NUCLEOTIDE SEQUENCE [LARGE SCALE GENOMIC DNA]</scope>
    <source>
        <strain evidence="8 9">DSM 46144</strain>
    </source>
</reference>
<name>A0A1M7Q0U6_9ACTN</name>
<dbReference type="AlphaFoldDB" id="A0A1M7Q0U6"/>
<sequence length="344" mass="35639">MGSLDRDALRRQDFSLDDNQLAVHNAFADFYANESPTSVVRAAEPLGHDKALWAQLVSMGAASMGLPESAGGDGATLLDLVLVAERHGHAVAPAPFISHAVATRLLAASGLREGATGERIVTLALEPVPPGARRLVPDAAIAADVVVYDGETLALHSAAQPSEHVPNQGSTPLGWWQADPGAAVTGLATGERAATLHRRAVSEWKLLTAAALVGMTEAALTLGVEFSKTRETLGVPIGTLQGVAFPLVDVQIGISGVQNLVRKAAWMTENEPDTQPELVPLAFAAANEVATRGTTVAAHVQGGLGFTTEADASLYFLRAKGWGVLAGNPADGLREAAALLIARA</sequence>
<feature type="domain" description="Acyl-CoA dehydrogenase/oxidase C-terminal" evidence="6">
    <location>
        <begin position="206"/>
        <end position="328"/>
    </location>
</feature>
<organism evidence="8 9">
    <name type="scientific">Cryptosporangium aurantiacum</name>
    <dbReference type="NCBI Taxonomy" id="134849"/>
    <lineage>
        <taxon>Bacteria</taxon>
        <taxon>Bacillati</taxon>
        <taxon>Actinomycetota</taxon>
        <taxon>Actinomycetes</taxon>
        <taxon>Cryptosporangiales</taxon>
        <taxon>Cryptosporangiaceae</taxon>
        <taxon>Cryptosporangium</taxon>
    </lineage>
</organism>
<dbReference type="SUPFAM" id="SSF56645">
    <property type="entry name" value="Acyl-CoA dehydrogenase NM domain-like"/>
    <property type="match status" value="1"/>
</dbReference>
<dbReference type="InterPro" id="IPR009100">
    <property type="entry name" value="AcylCoA_DH/oxidase_NM_dom_sf"/>
</dbReference>
<keyword evidence="9" id="KW-1185">Reference proteome</keyword>
<gene>
    <name evidence="8" type="ORF">SAMN05443668_1047</name>
</gene>
<evidence type="ECO:0000313" key="8">
    <source>
        <dbReference type="EMBL" id="SHN23724.1"/>
    </source>
</evidence>
<dbReference type="Gene3D" id="1.10.540.10">
    <property type="entry name" value="Acyl-CoA dehydrogenase/oxidase, N-terminal domain"/>
    <property type="match status" value="1"/>
</dbReference>
<evidence type="ECO:0000256" key="1">
    <source>
        <dbReference type="ARBA" id="ARBA00001974"/>
    </source>
</evidence>
<evidence type="ECO:0000256" key="4">
    <source>
        <dbReference type="ARBA" id="ARBA00022827"/>
    </source>
</evidence>
<dbReference type="Pfam" id="PF02771">
    <property type="entry name" value="Acyl-CoA_dh_N"/>
    <property type="match status" value="1"/>
</dbReference>
<evidence type="ECO:0000259" key="6">
    <source>
        <dbReference type="Pfam" id="PF00441"/>
    </source>
</evidence>
<dbReference type="InterPro" id="IPR037069">
    <property type="entry name" value="AcylCoA_DH/ox_N_sf"/>
</dbReference>
<dbReference type="SUPFAM" id="SSF47203">
    <property type="entry name" value="Acyl-CoA dehydrogenase C-terminal domain-like"/>
    <property type="match status" value="1"/>
</dbReference>
<dbReference type="InterPro" id="IPR036250">
    <property type="entry name" value="AcylCo_DH-like_C"/>
</dbReference>
<evidence type="ECO:0000259" key="7">
    <source>
        <dbReference type="Pfam" id="PF02771"/>
    </source>
</evidence>
<dbReference type="InterPro" id="IPR013786">
    <property type="entry name" value="AcylCoA_DH/ox_N"/>
</dbReference>
<keyword evidence="3" id="KW-0285">Flavoprotein</keyword>
<feature type="domain" description="Acyl-CoA dehydrogenase/oxidase N-terminal" evidence="7">
    <location>
        <begin position="18"/>
        <end position="107"/>
    </location>
</feature>
<dbReference type="GO" id="GO:0050660">
    <property type="term" value="F:flavin adenine dinucleotide binding"/>
    <property type="evidence" value="ECO:0007669"/>
    <property type="project" value="InterPro"/>
</dbReference>
<evidence type="ECO:0000256" key="2">
    <source>
        <dbReference type="ARBA" id="ARBA00009347"/>
    </source>
</evidence>
<dbReference type="Proteomes" id="UP000184440">
    <property type="component" value="Unassembled WGS sequence"/>
</dbReference>
<proteinExistence type="inferred from homology"/>
<dbReference type="STRING" id="134849.SAMN05443668_1047"/>
<dbReference type="Gene3D" id="1.20.140.10">
    <property type="entry name" value="Butyryl-CoA Dehydrogenase, subunit A, domain 3"/>
    <property type="match status" value="1"/>
</dbReference>
<comment type="cofactor">
    <cofactor evidence="1">
        <name>FAD</name>
        <dbReference type="ChEBI" id="CHEBI:57692"/>
    </cofactor>
</comment>
<comment type="similarity">
    <text evidence="2">Belongs to the acyl-CoA dehydrogenase family.</text>
</comment>
<dbReference type="Pfam" id="PF00441">
    <property type="entry name" value="Acyl-CoA_dh_1"/>
    <property type="match status" value="1"/>
</dbReference>
<dbReference type="RefSeq" id="WP_218617519.1">
    <property type="nucleotide sequence ID" value="NZ_FRCS01000004.1"/>
</dbReference>
<keyword evidence="4" id="KW-0274">FAD</keyword>